<keyword evidence="2" id="KW-1185">Reference proteome</keyword>
<evidence type="ECO:0000313" key="2">
    <source>
        <dbReference type="Proteomes" id="UP000184196"/>
    </source>
</evidence>
<evidence type="ECO:0000313" key="1">
    <source>
        <dbReference type="EMBL" id="SHF32334.1"/>
    </source>
</evidence>
<accession>A0A1M5AQ83</accession>
<dbReference type="Proteomes" id="UP000184196">
    <property type="component" value="Unassembled WGS sequence"/>
</dbReference>
<gene>
    <name evidence="1" type="ORF">SAMN02745218_01964</name>
</gene>
<proteinExistence type="predicted"/>
<protein>
    <submittedName>
        <fullName evidence="1">Uncharacterized protein</fullName>
    </submittedName>
</protein>
<dbReference type="AlphaFoldDB" id="A0A1M5AQ83"/>
<name>A0A1M5AQ83_9FIRM</name>
<dbReference type="EMBL" id="FQUW01000023">
    <property type="protein sequence ID" value="SHF32334.1"/>
    <property type="molecule type" value="Genomic_DNA"/>
</dbReference>
<sequence length="84" mass="9938">MWHYVTIYYPNVLRTISRINDRYCRITLGTAVIPRRSVPRAGRNIGLPRSKQERKMFCVMVKLMVKLKFETLAPHTFPTKLETQ</sequence>
<organism evidence="1 2">
    <name type="scientific">Desulfofundulus australicus DSM 11792</name>
    <dbReference type="NCBI Taxonomy" id="1121425"/>
    <lineage>
        <taxon>Bacteria</taxon>
        <taxon>Bacillati</taxon>
        <taxon>Bacillota</taxon>
        <taxon>Clostridia</taxon>
        <taxon>Eubacteriales</taxon>
        <taxon>Peptococcaceae</taxon>
        <taxon>Desulfofundulus</taxon>
    </lineage>
</organism>
<reference evidence="2" key="1">
    <citation type="submission" date="2016-11" db="EMBL/GenBank/DDBJ databases">
        <authorList>
            <person name="Varghese N."/>
            <person name="Submissions S."/>
        </authorList>
    </citation>
    <scope>NUCLEOTIDE SEQUENCE [LARGE SCALE GENOMIC DNA]</scope>
    <source>
        <strain evidence="2">DSM 11792</strain>
    </source>
</reference>